<name>A0ABS5L746_9ACTN</name>
<evidence type="ECO:0000313" key="2">
    <source>
        <dbReference type="Proteomes" id="UP000730482"/>
    </source>
</evidence>
<gene>
    <name evidence="1" type="ORF">KGQ19_45635</name>
</gene>
<dbReference type="RefSeq" id="WP_212021369.1">
    <property type="nucleotide sequence ID" value="NZ_JAAFYZ010000328.1"/>
</dbReference>
<dbReference type="Gene3D" id="3.30.1330.30">
    <property type="match status" value="1"/>
</dbReference>
<dbReference type="Pfam" id="PF18845">
    <property type="entry name" value="baeRF_family3"/>
    <property type="match status" value="1"/>
</dbReference>
<organism evidence="1 2">
    <name type="scientific">Catenulispora pinistramenti</name>
    <dbReference type="NCBI Taxonomy" id="2705254"/>
    <lineage>
        <taxon>Bacteria</taxon>
        <taxon>Bacillati</taxon>
        <taxon>Actinomycetota</taxon>
        <taxon>Actinomycetes</taxon>
        <taxon>Catenulisporales</taxon>
        <taxon>Catenulisporaceae</taxon>
        <taxon>Catenulispora</taxon>
    </lineage>
</organism>
<protein>
    <recommendedName>
        <fullName evidence="3">Peptide chain release factor subunit 1</fullName>
    </recommendedName>
</protein>
<dbReference type="Proteomes" id="UP000730482">
    <property type="component" value="Unassembled WGS sequence"/>
</dbReference>
<dbReference type="InterPro" id="IPR041289">
    <property type="entry name" value="Bact_RF_family3"/>
</dbReference>
<sequence length="391" mass="42561">MDISELTPETLATLRAPRPYPAITLVMPADPKAPFSEKDRILLRGLCTEAQRQLAEDPDVEREVRLALRDHKLSPEAIADLVDPGIPAGELVVYLSAAEPTQVWQVPTDAEVLPRAEFADRYLTRYLAAAEQRSWPYLVLVLDQEMCRLFRGTATRLHEVKAYGFPDAPAIPSPEDAVPGPIPRAQPYEGHEEYVKQYLRIVDKNLGRALKAHDGLPVFVIGGDKILAAFLGLTTHGDHLAGTLPLTGMDTDTPADLARRIAPTVEAYRAEQVAEAVNELADARSQNKYVGGPAEVWTAVADKRVHRLLVEEGLLIAGKTDADGRELTTVPYPEPVTLPQPKEDFEPPEPGVATDIVEQLVEDAAESGALVLFVPDGTLSDAAGVAGVLRY</sequence>
<proteinExistence type="predicted"/>
<reference evidence="1 2" key="1">
    <citation type="submission" date="2020-02" db="EMBL/GenBank/DDBJ databases">
        <title>Acidophilic actinobacteria isolated from forest soil.</title>
        <authorList>
            <person name="Golinska P."/>
        </authorList>
    </citation>
    <scope>NUCLEOTIDE SEQUENCE [LARGE SCALE GENOMIC DNA]</scope>
    <source>
        <strain evidence="1 2">NL8</strain>
    </source>
</reference>
<dbReference type="SUPFAM" id="SSF55315">
    <property type="entry name" value="L30e-like"/>
    <property type="match status" value="1"/>
</dbReference>
<evidence type="ECO:0008006" key="3">
    <source>
        <dbReference type="Google" id="ProtNLM"/>
    </source>
</evidence>
<keyword evidence="2" id="KW-1185">Reference proteome</keyword>
<dbReference type="EMBL" id="JAAFYZ010000328">
    <property type="protein sequence ID" value="MBS2554161.1"/>
    <property type="molecule type" value="Genomic_DNA"/>
</dbReference>
<evidence type="ECO:0000313" key="1">
    <source>
        <dbReference type="EMBL" id="MBS2554161.1"/>
    </source>
</evidence>
<comment type="caution">
    <text evidence="1">The sequence shown here is derived from an EMBL/GenBank/DDBJ whole genome shotgun (WGS) entry which is preliminary data.</text>
</comment>
<accession>A0ABS5L746</accession>
<dbReference type="InterPro" id="IPR029064">
    <property type="entry name" value="Ribosomal_eL30-like_sf"/>
</dbReference>